<feature type="compositionally biased region" description="Polar residues" evidence="5">
    <location>
        <begin position="1440"/>
        <end position="1462"/>
    </location>
</feature>
<evidence type="ECO:0000256" key="4">
    <source>
        <dbReference type="RuleBase" id="RU003465"/>
    </source>
</evidence>
<feature type="compositionally biased region" description="Acidic residues" evidence="5">
    <location>
        <begin position="464"/>
        <end position="475"/>
    </location>
</feature>
<dbReference type="RefSeq" id="XP_015603117.1">
    <property type="nucleotide sequence ID" value="XM_015747631.2"/>
</dbReference>
<dbReference type="InterPro" id="IPR009818">
    <property type="entry name" value="PAM2_motif"/>
</dbReference>
<dbReference type="SUPFAM" id="SSF81606">
    <property type="entry name" value="PP2C-like"/>
    <property type="match status" value="1"/>
</dbReference>
<feature type="region of interest" description="Disordered" evidence="5">
    <location>
        <begin position="657"/>
        <end position="725"/>
    </location>
</feature>
<dbReference type="InterPro" id="IPR036457">
    <property type="entry name" value="PPM-type-like_dom_sf"/>
</dbReference>
<dbReference type="GO" id="GO:0004722">
    <property type="term" value="F:protein serine/threonine phosphatase activity"/>
    <property type="evidence" value="ECO:0007669"/>
    <property type="project" value="InterPro"/>
</dbReference>
<dbReference type="PANTHER" id="PTHR47992">
    <property type="entry name" value="PROTEIN PHOSPHATASE"/>
    <property type="match status" value="1"/>
</dbReference>
<comment type="similarity">
    <text evidence="4">Belongs to the PP2C family.</text>
</comment>
<feature type="compositionally biased region" description="Low complexity" evidence="5">
    <location>
        <begin position="1387"/>
        <end position="1407"/>
    </location>
</feature>
<dbReference type="GeneID" id="107271518"/>
<dbReference type="InterPro" id="IPR000222">
    <property type="entry name" value="PP2C_BS"/>
</dbReference>
<keyword evidence="3 4" id="KW-0904">Protein phosphatase</keyword>
<evidence type="ECO:0000313" key="8">
    <source>
        <dbReference type="RefSeq" id="XP_015603117.1"/>
    </source>
</evidence>
<dbReference type="PROSITE" id="PS51746">
    <property type="entry name" value="PPM_2"/>
    <property type="match status" value="1"/>
</dbReference>
<dbReference type="Pfam" id="PF00481">
    <property type="entry name" value="PP2C"/>
    <property type="match status" value="1"/>
</dbReference>
<dbReference type="InterPro" id="IPR001932">
    <property type="entry name" value="PPM-type_phosphatase-like_dom"/>
</dbReference>
<feature type="compositionally biased region" description="Low complexity" evidence="5">
    <location>
        <begin position="1471"/>
        <end position="1491"/>
    </location>
</feature>
<reference evidence="8" key="1">
    <citation type="submission" date="2025-08" db="UniProtKB">
        <authorList>
            <consortium name="RefSeq"/>
        </authorList>
    </citation>
    <scope>IDENTIFICATION</scope>
</reference>
<feature type="compositionally biased region" description="Acidic residues" evidence="5">
    <location>
        <begin position="539"/>
        <end position="550"/>
    </location>
</feature>
<dbReference type="PROSITE" id="PS01032">
    <property type="entry name" value="PPM_1"/>
    <property type="match status" value="1"/>
</dbReference>
<feature type="compositionally biased region" description="Low complexity" evidence="5">
    <location>
        <begin position="1564"/>
        <end position="1590"/>
    </location>
</feature>
<dbReference type="CDD" id="cd00143">
    <property type="entry name" value="PP2Cc"/>
    <property type="match status" value="1"/>
</dbReference>
<dbReference type="InterPro" id="IPR015655">
    <property type="entry name" value="PP2C"/>
</dbReference>
<evidence type="ECO:0000256" key="2">
    <source>
        <dbReference type="ARBA" id="ARBA00022801"/>
    </source>
</evidence>
<dbReference type="SMART" id="SM00331">
    <property type="entry name" value="PP2C_SIG"/>
    <property type="match status" value="1"/>
</dbReference>
<feature type="compositionally biased region" description="Low complexity" evidence="5">
    <location>
        <begin position="1423"/>
        <end position="1439"/>
    </location>
</feature>
<evidence type="ECO:0000256" key="1">
    <source>
        <dbReference type="ARBA" id="ARBA00022723"/>
    </source>
</evidence>
<protein>
    <submittedName>
        <fullName evidence="8">Mucin-17 isoform X1</fullName>
    </submittedName>
</protein>
<proteinExistence type="inferred from homology"/>
<feature type="region of interest" description="Disordered" evidence="5">
    <location>
        <begin position="1387"/>
        <end position="1742"/>
    </location>
</feature>
<feature type="compositionally biased region" description="Low complexity" evidence="5">
    <location>
        <begin position="1621"/>
        <end position="1645"/>
    </location>
</feature>
<sequence length="1742" mass="189272">MASDCVDGDYLGAYRCFFTDFLASVNPQDQLPVRLSSNDLTEAEIVGEIIDVTLQYINQKSCPPSLQSYIVRLVIQEIQTLCKKQPELCGWKPEENTYASLKLMQAVTSKVNEICSRYLDNSRLALLPPPPSTPMPRVSAYCIKNCRRKMEDRHVVLHDLHIIFSISDDSPASYYAVFDGHGGQEAAAYSSTHLHQYLVESTYYPKDPIRALRDAFVTTDAHFIEKANKYNLNGGTTAVCALLLNGKLYIAWVGDSLATLTSHGKTRHLVNPHKPDRTDETKRVSDMGGFLVHYGTWRVNGHLSVSRAIGDVKYKPCVTADPEILCVDLNGTEDFLIIGSDGFWDVINEVHASHRIYQAVRENPSSANVIAEKLVLEAKSLRSRDNISVIVVFLTDPVEISSRPDDSHELLAKSNIYATFLLETNPQFAEMTDAYWKQPELLGEENRCFYEAPSNGKHANNAPDYEDEDEDEDLGPETNVDAVDEATEKCTKLEDLSRELFKEKTDERFEVTRDDDDDDSPPSPGIKSSQHVLIPEADNVADSEDSEDEWNYYKVDPNKEKDSAPDPVKESSEPKDEIKEREYPVSLEEDQERLPEREIEFGGSGDIFEKEKEADSPELIETDICPEETLREDSASTQQQHQEALDEMDFQLNPNAAEFVPVSPPRPLQQRLNIGPDFPVSGSPLKRTPTMDDIPVPSQEEFEEEICRRPSEVEEKEPLTTENLQRTEFTDYLVDKQKASGVPGPGLDVSEISSTKAEFGDESSTSFMTATDFHKTGVSVMDDSFGGSERQEYDIARDPMAMSFTPADFEAAFEKSVDLNAVHDLHDADLVGCQNGFVPEDRPVAQSPDIHLELATLITPETDHPPHTEPFPDPHTDSLLDVSSPADHQEVLESTLIDGKESRTRDTSKILDIELERHSSTDQNFEMQVTEQTSESGAPVPESELFKLEASPVPDLNQDLAKPLGNGVDFDLHQNPSESAETPDIITMEAQEVPETHQQDIMDIQSLVSSTQQATPVSPGPDTAETVSPQPLEPEISSPISQDEQICTLPREESYSSYFKTSPQPIPVAPFVTESPELKVQSEETIEKQHVAPEVDVMQNPLDLNVQSVSSADTIKSELETSGDIDFAENWNKKFETIQNPFMTETFSSPLADAVPQEAPVQECPFKISQHDSSKEVPPQEIDNKVTQSEDHLLFSITADNKGPQENGIQQIEVAKVDELTPKHGIIDSNFHHIETHKEDISSKISGLDLSESLQEFTGLEKELEPEQIEIEKVNSQHVSVDAAEEAVEEAIVPEVAAKEAAKPLEPVAPSVHEEKVIVEDVPKDTPSPGAIQEIVTVPKIPEVNVEVPKDTLPSAAAEPAEEKSQAGTAVAAVAAAGTAAAVAATAATRGTKTSKAKPAPKGTKAPVTSKPALKSSPTSPVKSLTPKTTSTAAKKPPLSTVSRPKQLDAKSSPSSTVTKTALSPKPNPPKAASSRLSATGPKPKTGTTTKPPAPSTDKKATPNGDVKPPAKPAASRLTGKPAASTTATKSTLVKSSTTSRPMSGTCAPKPRPTSAAPASKPLTKGTTGTTSTAAARPKTAPTTSTVTKTRLSATSSPVTDKQIKETANKQISSARTSSVSATKTARATGTTTTSSSTSSTTIKRTAGKPTTGSSPPARKPAPITRPGAKFSATTKPSTKSSVTAGKSTTTQVIQNGVSELQESKTTVTTTTTSNNIEEDVPKKDVSPVAPPSDNQLIMAAD</sequence>
<evidence type="ECO:0000256" key="5">
    <source>
        <dbReference type="SAM" id="MobiDB-lite"/>
    </source>
</evidence>
<feature type="compositionally biased region" description="Basic and acidic residues" evidence="5">
    <location>
        <begin position="556"/>
        <end position="583"/>
    </location>
</feature>
<feature type="region of interest" description="Disordered" evidence="5">
    <location>
        <begin position="453"/>
        <end position="477"/>
    </location>
</feature>
<feature type="domain" description="PPM-type phosphatase" evidence="6">
    <location>
        <begin position="137"/>
        <end position="394"/>
    </location>
</feature>
<keyword evidence="2 4" id="KW-0378">Hydrolase</keyword>
<dbReference type="Pfam" id="PF07145">
    <property type="entry name" value="PAM2"/>
    <property type="match status" value="1"/>
</dbReference>
<keyword evidence="1" id="KW-0479">Metal-binding</keyword>
<evidence type="ECO:0000256" key="3">
    <source>
        <dbReference type="ARBA" id="ARBA00022912"/>
    </source>
</evidence>
<dbReference type="GO" id="GO:0046872">
    <property type="term" value="F:metal ion binding"/>
    <property type="evidence" value="ECO:0007669"/>
    <property type="project" value="UniProtKB-KW"/>
</dbReference>
<keyword evidence="7" id="KW-1185">Reference proteome</keyword>
<organism evidence="7 8">
    <name type="scientific">Cephus cinctus</name>
    <name type="common">Wheat stem sawfly</name>
    <dbReference type="NCBI Taxonomy" id="211228"/>
    <lineage>
        <taxon>Eukaryota</taxon>
        <taxon>Metazoa</taxon>
        <taxon>Ecdysozoa</taxon>
        <taxon>Arthropoda</taxon>
        <taxon>Hexapoda</taxon>
        <taxon>Insecta</taxon>
        <taxon>Pterygota</taxon>
        <taxon>Neoptera</taxon>
        <taxon>Endopterygota</taxon>
        <taxon>Hymenoptera</taxon>
        <taxon>Cephoidea</taxon>
        <taxon>Cephidae</taxon>
        <taxon>Cephus</taxon>
    </lineage>
</organism>
<dbReference type="Proteomes" id="UP000694920">
    <property type="component" value="Unplaced"/>
</dbReference>
<accession>A0AAJ7FQF2</accession>
<feature type="region of interest" description="Disordered" evidence="5">
    <location>
        <begin position="1008"/>
        <end position="1043"/>
    </location>
</feature>
<dbReference type="KEGG" id="ccin:107271518"/>
<name>A0AAJ7FQF2_CEPCN</name>
<feature type="region of interest" description="Disordered" evidence="5">
    <location>
        <begin position="507"/>
        <end position="620"/>
    </location>
</feature>
<feature type="compositionally biased region" description="Polar residues" evidence="5">
    <location>
        <begin position="1591"/>
        <end position="1600"/>
    </location>
</feature>
<feature type="compositionally biased region" description="Low complexity" evidence="5">
    <location>
        <begin position="1519"/>
        <end position="1540"/>
    </location>
</feature>
<dbReference type="SMART" id="SM00332">
    <property type="entry name" value="PP2Cc"/>
    <property type="match status" value="1"/>
</dbReference>
<dbReference type="Gene3D" id="3.60.40.10">
    <property type="entry name" value="PPM-type phosphatase domain"/>
    <property type="match status" value="1"/>
</dbReference>
<evidence type="ECO:0000313" key="7">
    <source>
        <dbReference type="Proteomes" id="UP000694920"/>
    </source>
</evidence>
<feature type="compositionally biased region" description="Polar residues" evidence="5">
    <location>
        <begin position="1609"/>
        <end position="1620"/>
    </location>
</feature>
<gene>
    <name evidence="8" type="primary">LOC107271518</name>
</gene>
<feature type="compositionally biased region" description="Basic and acidic residues" evidence="5">
    <location>
        <begin position="705"/>
        <end position="719"/>
    </location>
</feature>
<feature type="compositionally biased region" description="Polar residues" evidence="5">
    <location>
        <begin position="1672"/>
        <end position="1705"/>
    </location>
</feature>
<evidence type="ECO:0000259" key="6">
    <source>
        <dbReference type="PROSITE" id="PS51746"/>
    </source>
</evidence>